<dbReference type="SUPFAM" id="SSF56112">
    <property type="entry name" value="Protein kinase-like (PK-like)"/>
    <property type="match status" value="1"/>
</dbReference>
<name>A0A916WSB7_9ACTN</name>
<evidence type="ECO:0008006" key="3">
    <source>
        <dbReference type="Google" id="ProtNLM"/>
    </source>
</evidence>
<gene>
    <name evidence="1" type="ORF">GCM10011489_11910</name>
</gene>
<dbReference type="InterPro" id="IPR011009">
    <property type="entry name" value="Kinase-like_dom_sf"/>
</dbReference>
<evidence type="ECO:0000313" key="2">
    <source>
        <dbReference type="Proteomes" id="UP000621454"/>
    </source>
</evidence>
<dbReference type="EMBL" id="BMGC01000005">
    <property type="protein sequence ID" value="GGB25276.1"/>
    <property type="molecule type" value="Genomic_DNA"/>
</dbReference>
<proteinExistence type="predicted"/>
<comment type="caution">
    <text evidence="1">The sequence shown here is derived from an EMBL/GenBank/DDBJ whole genome shotgun (WGS) entry which is preliminary data.</text>
</comment>
<keyword evidence="2" id="KW-1185">Reference proteome</keyword>
<protein>
    <recommendedName>
        <fullName evidence="3">Phosphotransferase enzyme family protein</fullName>
    </recommendedName>
</protein>
<reference evidence="1" key="2">
    <citation type="submission" date="2020-09" db="EMBL/GenBank/DDBJ databases">
        <authorList>
            <person name="Sun Q."/>
            <person name="Zhou Y."/>
        </authorList>
    </citation>
    <scope>NUCLEOTIDE SEQUENCE</scope>
    <source>
        <strain evidence="1">CGMCC 1.12827</strain>
    </source>
</reference>
<evidence type="ECO:0000313" key="1">
    <source>
        <dbReference type="EMBL" id="GGB25276.1"/>
    </source>
</evidence>
<sequence length="403" mass="42949">MAAAVRIAERVLSARAGITVTLADPVDLGGSGRTEVVRVRAPQNPISQDRSLVIKVLPSSDDLPGAAQTRESAAGRAYDDLSFARELASYKYATALPIASRPGPHLIAYDAAERVIVLSDLGTGRSMTDLLGSADRSATEHAVSAWGQALGRMHAATLGGEGDFAALLRQNSGRDTTDVLAHQARSAVDVCGQVFDEYLSSAAPQVIVDLLDEACALFTDGDHRAFSPSDVGPENIMINADGVQFMDYEWGGFRDPSLDVAYALVTLGPHLSSARAVDRGNLEAALIEAWRSEVRAIWPALQRDAELHRRVLTARAIWVWLSTVWMLPVETPGTGESATDAAATADQLAEETMSHGLALHTTSARQVVGRWRDLREAAILAGRADVAAHADDVAGALESAWLR</sequence>
<dbReference type="Proteomes" id="UP000621454">
    <property type="component" value="Unassembled WGS sequence"/>
</dbReference>
<accession>A0A916WSB7</accession>
<organism evidence="1 2">
    <name type="scientific">Gordonia jinhuaensis</name>
    <dbReference type="NCBI Taxonomy" id="1517702"/>
    <lineage>
        <taxon>Bacteria</taxon>
        <taxon>Bacillati</taxon>
        <taxon>Actinomycetota</taxon>
        <taxon>Actinomycetes</taxon>
        <taxon>Mycobacteriales</taxon>
        <taxon>Gordoniaceae</taxon>
        <taxon>Gordonia</taxon>
    </lineage>
</organism>
<dbReference type="Gene3D" id="3.90.1200.10">
    <property type="match status" value="1"/>
</dbReference>
<reference evidence="1" key="1">
    <citation type="journal article" date="2014" name="Int. J. Syst. Evol. Microbiol.">
        <title>Complete genome sequence of Corynebacterium casei LMG S-19264T (=DSM 44701T), isolated from a smear-ripened cheese.</title>
        <authorList>
            <consortium name="US DOE Joint Genome Institute (JGI-PGF)"/>
            <person name="Walter F."/>
            <person name="Albersmeier A."/>
            <person name="Kalinowski J."/>
            <person name="Ruckert C."/>
        </authorList>
    </citation>
    <scope>NUCLEOTIDE SEQUENCE</scope>
    <source>
        <strain evidence="1">CGMCC 1.12827</strain>
    </source>
</reference>
<dbReference type="AlphaFoldDB" id="A0A916WSB7"/>